<evidence type="ECO:0000313" key="2">
    <source>
        <dbReference type="EMBL" id="MBW29555.1"/>
    </source>
</evidence>
<dbReference type="EMBL" id="GGFM01008804">
    <property type="protein sequence ID" value="MBW29555.1"/>
    <property type="molecule type" value="Transcribed_RNA"/>
</dbReference>
<keyword evidence="1" id="KW-0732">Signal</keyword>
<name>A0A2M3ZM20_9DIPT</name>
<reference evidence="2" key="1">
    <citation type="submission" date="2018-01" db="EMBL/GenBank/DDBJ databases">
        <title>An insight into the sialome of Amazonian anophelines.</title>
        <authorList>
            <person name="Ribeiro J.M."/>
            <person name="Scarpassa V."/>
            <person name="Calvo E."/>
        </authorList>
    </citation>
    <scope>NUCLEOTIDE SEQUENCE</scope>
    <source>
        <tissue evidence="2">Salivary glands</tissue>
    </source>
</reference>
<dbReference type="AlphaFoldDB" id="A0A2M3ZM20"/>
<protein>
    <recommendedName>
        <fullName evidence="3">Secreted peptide</fullName>
    </recommendedName>
</protein>
<feature type="signal peptide" evidence="1">
    <location>
        <begin position="1"/>
        <end position="23"/>
    </location>
</feature>
<evidence type="ECO:0000256" key="1">
    <source>
        <dbReference type="SAM" id="SignalP"/>
    </source>
</evidence>
<feature type="chain" id="PRO_5014707935" description="Secreted peptide" evidence="1">
    <location>
        <begin position="24"/>
        <end position="110"/>
    </location>
</feature>
<proteinExistence type="predicted"/>
<evidence type="ECO:0008006" key="3">
    <source>
        <dbReference type="Google" id="ProtNLM"/>
    </source>
</evidence>
<accession>A0A2M3ZM20</accession>
<sequence>MLIIEYLSATFLLPFMPISRTQASMTSSCLIVISCALPQSYGCPVGMHFYQCTGPPIVRIQFSSSTICSRTFCRHHLCGNRRFASPHARCWCCCSFVFCALLIGSILTGQ</sequence>
<organism evidence="2">
    <name type="scientific">Anopheles braziliensis</name>
    <dbReference type="NCBI Taxonomy" id="58242"/>
    <lineage>
        <taxon>Eukaryota</taxon>
        <taxon>Metazoa</taxon>
        <taxon>Ecdysozoa</taxon>
        <taxon>Arthropoda</taxon>
        <taxon>Hexapoda</taxon>
        <taxon>Insecta</taxon>
        <taxon>Pterygota</taxon>
        <taxon>Neoptera</taxon>
        <taxon>Endopterygota</taxon>
        <taxon>Diptera</taxon>
        <taxon>Nematocera</taxon>
        <taxon>Culicoidea</taxon>
        <taxon>Culicidae</taxon>
        <taxon>Anophelinae</taxon>
        <taxon>Anopheles</taxon>
    </lineage>
</organism>